<comment type="similarity">
    <text evidence="1 5">Belongs to the D-isomer specific 2-hydroxyacid dehydrogenase family.</text>
</comment>
<dbReference type="InterPro" id="IPR029753">
    <property type="entry name" value="D-isomer_DH_CS"/>
</dbReference>
<dbReference type="InterPro" id="IPR036291">
    <property type="entry name" value="NAD(P)-bd_dom_sf"/>
</dbReference>
<dbReference type="AlphaFoldDB" id="A0A8T9C2U9"/>
<evidence type="ECO:0000256" key="5">
    <source>
        <dbReference type="RuleBase" id="RU003719"/>
    </source>
</evidence>
<dbReference type="SUPFAM" id="SSF51735">
    <property type="entry name" value="NAD(P)-binding Rossmann-fold domains"/>
    <property type="match status" value="1"/>
</dbReference>
<dbReference type="InterPro" id="IPR006140">
    <property type="entry name" value="D-isomer_DH_NAD-bd"/>
</dbReference>
<keyword evidence="2" id="KW-0028">Amino-acid biosynthesis</keyword>
<dbReference type="InterPro" id="IPR050857">
    <property type="entry name" value="D-2-hydroxyacid_DH"/>
</dbReference>
<reference evidence="8 9" key="1">
    <citation type="submission" date="2018-05" db="EMBL/GenBank/DDBJ databases">
        <title>Genome sequencing and assembly of the regulated plant pathogen Lachnellula willkommii and related sister species for the development of diagnostic species identification markers.</title>
        <authorList>
            <person name="Giroux E."/>
            <person name="Bilodeau G."/>
        </authorList>
    </citation>
    <scope>NUCLEOTIDE SEQUENCE [LARGE SCALE GENOMIC DNA]</scope>
    <source>
        <strain evidence="8 9">CBS 268.59</strain>
    </source>
</reference>
<dbReference type="Proteomes" id="UP000469558">
    <property type="component" value="Unassembled WGS sequence"/>
</dbReference>
<gene>
    <name evidence="8" type="primary">gyaR_2</name>
    <name evidence="8" type="ORF">LSUE1_G004801</name>
</gene>
<dbReference type="PANTHER" id="PTHR42789">
    <property type="entry name" value="D-ISOMER SPECIFIC 2-HYDROXYACID DEHYDROGENASE FAMILY PROTEIN (AFU_ORTHOLOGUE AFUA_6G10090)"/>
    <property type="match status" value="1"/>
</dbReference>
<comment type="caution">
    <text evidence="8">The sequence shown here is derived from an EMBL/GenBank/DDBJ whole genome shotgun (WGS) entry which is preliminary data.</text>
</comment>
<organism evidence="8 9">
    <name type="scientific">Lachnellula suecica</name>
    <dbReference type="NCBI Taxonomy" id="602035"/>
    <lineage>
        <taxon>Eukaryota</taxon>
        <taxon>Fungi</taxon>
        <taxon>Dikarya</taxon>
        <taxon>Ascomycota</taxon>
        <taxon>Pezizomycotina</taxon>
        <taxon>Leotiomycetes</taxon>
        <taxon>Helotiales</taxon>
        <taxon>Lachnaceae</taxon>
        <taxon>Lachnellula</taxon>
    </lineage>
</organism>
<dbReference type="GO" id="GO:0008652">
    <property type="term" value="P:amino acid biosynthetic process"/>
    <property type="evidence" value="ECO:0007669"/>
    <property type="project" value="UniProtKB-KW"/>
</dbReference>
<keyword evidence="9" id="KW-1185">Reference proteome</keyword>
<sequence>MAFNHQASPIFRALRTKARQKVALGIRSYSVAKPKLPSLAIIDDYLNTSAPHFSHISPSQLQITTFNETIAPVNDAELDRLVERLTPFDVISTMRERTAFPATLLRRLPNLKLLLATGTQFETFDLAAARELGISIVAAPGLGRTDQAGQSIHNIKKGNAHPTTQHTWALILALARNVAADDAAIKASTGWQSGLATGLAGLTLGTVGLGRLGAAVARVAHLAWGMRVICWSENLTQQKADEMAAAVGLPLENDSKQKTFHAVSKEELFRSSDVVSMHYVLSERSRGIVGARELELMKKSALLVNTARGPLINQEALLDTLENGRIRGAALDVFDIEPLPPSSPWRRSNYWGQHGRSALLTTPHMGYVDERLMNAWYAESAENAERWLQGKESVITGLIYLDELAKGFALSGQMPHRVKIHLSGFIESEKEKTARKSLFPLSLPTRWSRAFPRFCVSANRRLPACNFPVYHIKLDLHFTKRIVG</sequence>
<evidence type="ECO:0000313" key="9">
    <source>
        <dbReference type="Proteomes" id="UP000469558"/>
    </source>
</evidence>
<dbReference type="GO" id="GO:0051287">
    <property type="term" value="F:NAD binding"/>
    <property type="evidence" value="ECO:0007669"/>
    <property type="project" value="InterPro"/>
</dbReference>
<evidence type="ECO:0000256" key="2">
    <source>
        <dbReference type="ARBA" id="ARBA00022605"/>
    </source>
</evidence>
<feature type="domain" description="D-isomer specific 2-hydroxyacid dehydrogenase NAD-binding" evidence="7">
    <location>
        <begin position="169"/>
        <end position="366"/>
    </location>
</feature>
<dbReference type="PANTHER" id="PTHR42789:SF1">
    <property type="entry name" value="D-ISOMER SPECIFIC 2-HYDROXYACID DEHYDROGENASE FAMILY PROTEIN (AFU_ORTHOLOGUE AFUA_6G10090)"/>
    <property type="match status" value="1"/>
</dbReference>
<dbReference type="Pfam" id="PF00389">
    <property type="entry name" value="2-Hacid_dh"/>
    <property type="match status" value="1"/>
</dbReference>
<keyword evidence="3 5" id="KW-0560">Oxidoreductase</keyword>
<dbReference type="OrthoDB" id="298012at2759"/>
<dbReference type="InterPro" id="IPR029752">
    <property type="entry name" value="D-isomer_DH_CS1"/>
</dbReference>
<dbReference type="InterPro" id="IPR006139">
    <property type="entry name" value="D-isomer_2_OHA_DH_cat_dom"/>
</dbReference>
<keyword evidence="4" id="KW-0520">NAD</keyword>
<dbReference type="SUPFAM" id="SSF52283">
    <property type="entry name" value="Formate/glycerate dehydrogenase catalytic domain-like"/>
    <property type="match status" value="1"/>
</dbReference>
<evidence type="ECO:0000259" key="6">
    <source>
        <dbReference type="Pfam" id="PF00389"/>
    </source>
</evidence>
<evidence type="ECO:0000259" key="7">
    <source>
        <dbReference type="Pfam" id="PF02826"/>
    </source>
</evidence>
<evidence type="ECO:0000256" key="1">
    <source>
        <dbReference type="ARBA" id="ARBA00005854"/>
    </source>
</evidence>
<dbReference type="PROSITE" id="PS00671">
    <property type="entry name" value="D_2_HYDROXYACID_DH_3"/>
    <property type="match status" value="1"/>
</dbReference>
<evidence type="ECO:0000256" key="4">
    <source>
        <dbReference type="ARBA" id="ARBA00023027"/>
    </source>
</evidence>
<dbReference type="GO" id="GO:0016616">
    <property type="term" value="F:oxidoreductase activity, acting on the CH-OH group of donors, NAD or NADP as acceptor"/>
    <property type="evidence" value="ECO:0007669"/>
    <property type="project" value="InterPro"/>
</dbReference>
<accession>A0A8T9C2U9</accession>
<dbReference type="EMBL" id="QGMK01001335">
    <property type="protein sequence ID" value="TVY69018.1"/>
    <property type="molecule type" value="Genomic_DNA"/>
</dbReference>
<dbReference type="Pfam" id="PF02826">
    <property type="entry name" value="2-Hacid_dh_C"/>
    <property type="match status" value="1"/>
</dbReference>
<dbReference type="CDD" id="cd12169">
    <property type="entry name" value="PGDH_like_1"/>
    <property type="match status" value="1"/>
</dbReference>
<dbReference type="PROSITE" id="PS00065">
    <property type="entry name" value="D_2_HYDROXYACID_DH_1"/>
    <property type="match status" value="1"/>
</dbReference>
<evidence type="ECO:0000256" key="3">
    <source>
        <dbReference type="ARBA" id="ARBA00023002"/>
    </source>
</evidence>
<evidence type="ECO:0000313" key="8">
    <source>
        <dbReference type="EMBL" id="TVY69018.1"/>
    </source>
</evidence>
<name>A0A8T9C2U9_9HELO</name>
<protein>
    <submittedName>
        <fullName evidence="8">Glyoxylate reductase</fullName>
    </submittedName>
</protein>
<dbReference type="Gene3D" id="3.40.50.720">
    <property type="entry name" value="NAD(P)-binding Rossmann-like Domain"/>
    <property type="match status" value="2"/>
</dbReference>
<proteinExistence type="inferred from homology"/>
<feature type="domain" description="D-isomer specific 2-hydroxyacid dehydrogenase catalytic" evidence="6">
    <location>
        <begin position="68"/>
        <end position="391"/>
    </location>
</feature>